<organism evidence="1 2">
    <name type="scientific">Cymbomonas tetramitiformis</name>
    <dbReference type="NCBI Taxonomy" id="36881"/>
    <lineage>
        <taxon>Eukaryota</taxon>
        <taxon>Viridiplantae</taxon>
        <taxon>Chlorophyta</taxon>
        <taxon>Pyramimonadophyceae</taxon>
        <taxon>Pyramimonadales</taxon>
        <taxon>Pyramimonadaceae</taxon>
        <taxon>Cymbomonas</taxon>
    </lineage>
</organism>
<keyword evidence="2" id="KW-1185">Reference proteome</keyword>
<name>A0AAE0C2D1_9CHLO</name>
<accession>A0AAE0C2D1</accession>
<sequence length="284" mass="32246">MSTPVFESFLFPNSTPILENEPKLSDEKVLAKIVERSKCAKFCTTDMCLQVGLFMHPVRSDTFDGSSKASALVRQWVRAPFVCTFNCFQTEHPLPKDFIVWHNKKVAADLRQLREYDQKRAAKTPPSDDMPYRNARRVLAIHDECLRRVDRFVTAHNSARGELRMHAILPCQLRAFGALTRDGPAYETALACAKLLSFDARVFWHTPAYQNLLQETRFAKMPASVQSSLSVNLQTHPEARVVNQIKLALQDVLYGDDVEHSLDLIVACILICADDDRDVHMLTI</sequence>
<evidence type="ECO:0000313" key="2">
    <source>
        <dbReference type="Proteomes" id="UP001190700"/>
    </source>
</evidence>
<evidence type="ECO:0000313" key="1">
    <source>
        <dbReference type="EMBL" id="KAK3247121.1"/>
    </source>
</evidence>
<dbReference type="AlphaFoldDB" id="A0AAE0C2D1"/>
<protein>
    <submittedName>
        <fullName evidence="1">Uncharacterized protein</fullName>
    </submittedName>
</protein>
<gene>
    <name evidence="1" type="ORF">CYMTET_43347</name>
</gene>
<dbReference type="EMBL" id="LGRX02029197">
    <property type="protein sequence ID" value="KAK3247121.1"/>
    <property type="molecule type" value="Genomic_DNA"/>
</dbReference>
<comment type="caution">
    <text evidence="1">The sequence shown here is derived from an EMBL/GenBank/DDBJ whole genome shotgun (WGS) entry which is preliminary data.</text>
</comment>
<dbReference type="Proteomes" id="UP001190700">
    <property type="component" value="Unassembled WGS sequence"/>
</dbReference>
<reference evidence="1 2" key="1">
    <citation type="journal article" date="2015" name="Genome Biol. Evol.">
        <title>Comparative Genomics of a Bacterivorous Green Alga Reveals Evolutionary Causalities and Consequences of Phago-Mixotrophic Mode of Nutrition.</title>
        <authorList>
            <person name="Burns J.A."/>
            <person name="Paasch A."/>
            <person name="Narechania A."/>
            <person name="Kim E."/>
        </authorList>
    </citation>
    <scope>NUCLEOTIDE SEQUENCE [LARGE SCALE GENOMIC DNA]</scope>
    <source>
        <strain evidence="1 2">PLY_AMNH</strain>
    </source>
</reference>
<proteinExistence type="predicted"/>